<dbReference type="InterPro" id="IPR029058">
    <property type="entry name" value="AB_hydrolase_fold"/>
</dbReference>
<dbReference type="RefSeq" id="WP_147573772.1">
    <property type="nucleotide sequence ID" value="NZ_JACOPL010000002.1"/>
</dbReference>
<dbReference type="Gene3D" id="3.40.50.1820">
    <property type="entry name" value="alpha/beta hydrolase"/>
    <property type="match status" value="1"/>
</dbReference>
<feature type="domain" description="AB hydrolase-1" evidence="2">
    <location>
        <begin position="195"/>
        <end position="331"/>
    </location>
</feature>
<dbReference type="InterPro" id="IPR000073">
    <property type="entry name" value="AB_hydrolase_1"/>
</dbReference>
<keyword evidence="1" id="KW-0812">Transmembrane</keyword>
<protein>
    <submittedName>
        <fullName evidence="3">Triacylglycerol lipase</fullName>
    </submittedName>
</protein>
<keyword evidence="1" id="KW-1133">Transmembrane helix</keyword>
<reference evidence="3" key="1">
    <citation type="submission" date="2020-08" db="EMBL/GenBank/DDBJ databases">
        <title>Genome public.</title>
        <authorList>
            <person name="Liu C."/>
            <person name="Sun Q."/>
        </authorList>
    </citation>
    <scope>NUCLEOTIDE SEQUENCE</scope>
    <source>
        <strain evidence="3">NSJ-28</strain>
    </source>
</reference>
<comment type="caution">
    <text evidence="3">The sequence shown here is derived from an EMBL/GenBank/DDBJ whole genome shotgun (WGS) entry which is preliminary data.</text>
</comment>
<dbReference type="Pfam" id="PF00561">
    <property type="entry name" value="Abhydrolase_1"/>
    <property type="match status" value="1"/>
</dbReference>
<name>A0A923LSA1_9FIRM</name>
<evidence type="ECO:0000313" key="4">
    <source>
        <dbReference type="Proteomes" id="UP000606499"/>
    </source>
</evidence>
<keyword evidence="1" id="KW-0472">Membrane</keyword>
<feature type="transmembrane region" description="Helical" evidence="1">
    <location>
        <begin position="32"/>
        <end position="49"/>
    </location>
</feature>
<dbReference type="Proteomes" id="UP000606499">
    <property type="component" value="Unassembled WGS sequence"/>
</dbReference>
<proteinExistence type="predicted"/>
<keyword evidence="4" id="KW-1185">Reference proteome</keyword>
<feature type="transmembrane region" description="Helical" evidence="1">
    <location>
        <begin position="141"/>
        <end position="162"/>
    </location>
</feature>
<dbReference type="SUPFAM" id="SSF53474">
    <property type="entry name" value="alpha/beta-Hydrolases"/>
    <property type="match status" value="1"/>
</dbReference>
<accession>A0A923LSA1</accession>
<gene>
    <name evidence="3" type="ORF">H8S45_02580</name>
</gene>
<dbReference type="AlphaFoldDB" id="A0A923LSA1"/>
<evidence type="ECO:0000259" key="2">
    <source>
        <dbReference type="Pfam" id="PF00561"/>
    </source>
</evidence>
<evidence type="ECO:0000313" key="3">
    <source>
        <dbReference type="EMBL" id="MBC5724355.1"/>
    </source>
</evidence>
<feature type="transmembrane region" description="Helical" evidence="1">
    <location>
        <begin position="107"/>
        <end position="129"/>
    </location>
</feature>
<evidence type="ECO:0000256" key="1">
    <source>
        <dbReference type="SAM" id="Phobius"/>
    </source>
</evidence>
<sequence length="455" mass="51566">MEYCKRFLRVLLVFVLANLALLETLAPPPDWLTLPLLFGLLAYYLWFHIRPRRAKGATHRLRALLGGYELLFVAFFVILAEMAFYPLLLATGALHRAVPALGAAPDWVFLAANLLLFVPLVGALLVNGFFRVLLTSKHLRVVWRVLLLLCWWVPLFNLYLFYRVLKAVRHEYYFELSRLENEAVHAENRDCETRYPIVLVHGIFFRDWQLVNYWGRIPRALTRCGATVFYGGQQSALPVAQSAAELAERLQAVLRETGAEKVNLIAHSKGGLDSRYAITRLGLAPHVASLTTVNTPHRGCIFAEELLRTLPKGVIAWMERRYNGLFRTLGDASPDFLGGVRDLTRENCLCFNRETPDQEGVFYQSVMSTMQKPSSAGFPLNLTWHLVRKYDREANDGLVARSSAEWGHFLGNLSASGRRGVSHGDVVDLMREDIPGFDVREFYIGLVKGLKEKGF</sequence>
<dbReference type="EMBL" id="JACOPL010000002">
    <property type="protein sequence ID" value="MBC5724355.1"/>
    <property type="molecule type" value="Genomic_DNA"/>
</dbReference>
<feature type="transmembrane region" description="Helical" evidence="1">
    <location>
        <begin position="70"/>
        <end position="95"/>
    </location>
</feature>
<organism evidence="3 4">
    <name type="scientific">Agathobaculum faecis</name>
    <dbReference type="NCBI Taxonomy" id="2763013"/>
    <lineage>
        <taxon>Bacteria</taxon>
        <taxon>Bacillati</taxon>
        <taxon>Bacillota</taxon>
        <taxon>Clostridia</taxon>
        <taxon>Eubacteriales</taxon>
        <taxon>Butyricicoccaceae</taxon>
        <taxon>Agathobaculum</taxon>
    </lineage>
</organism>